<evidence type="ECO:0000313" key="5">
    <source>
        <dbReference type="Proteomes" id="UP000234545"/>
    </source>
</evidence>
<dbReference type="InterPro" id="IPR000835">
    <property type="entry name" value="HTH_MarR-typ"/>
</dbReference>
<organism evidence="4 5">
    <name type="scientific">Schaalia turicensis</name>
    <dbReference type="NCBI Taxonomy" id="131111"/>
    <lineage>
        <taxon>Bacteria</taxon>
        <taxon>Bacillati</taxon>
        <taxon>Actinomycetota</taxon>
        <taxon>Actinomycetes</taxon>
        <taxon>Actinomycetales</taxon>
        <taxon>Actinomycetaceae</taxon>
        <taxon>Schaalia</taxon>
    </lineage>
</organism>
<dbReference type="Pfam" id="PF12802">
    <property type="entry name" value="MarR_2"/>
    <property type="match status" value="1"/>
</dbReference>
<dbReference type="OrthoDB" id="3225083at2"/>
<dbReference type="Gene3D" id="3.30.420.40">
    <property type="match status" value="2"/>
</dbReference>
<dbReference type="Pfam" id="PF00480">
    <property type="entry name" value="ROK"/>
    <property type="match status" value="1"/>
</dbReference>
<feature type="domain" description="HTH marR-type" evidence="3">
    <location>
        <begin position="39"/>
        <end position="87"/>
    </location>
</feature>
<dbReference type="SUPFAM" id="SSF46785">
    <property type="entry name" value="Winged helix' DNA-binding domain"/>
    <property type="match status" value="1"/>
</dbReference>
<proteinExistence type="inferred from homology"/>
<dbReference type="InterPro" id="IPR036388">
    <property type="entry name" value="WH-like_DNA-bd_sf"/>
</dbReference>
<dbReference type="AlphaFoldDB" id="A0A2I1I5F1"/>
<dbReference type="InterPro" id="IPR036390">
    <property type="entry name" value="WH_DNA-bd_sf"/>
</dbReference>
<dbReference type="InterPro" id="IPR043129">
    <property type="entry name" value="ATPase_NBD"/>
</dbReference>
<evidence type="ECO:0000256" key="2">
    <source>
        <dbReference type="SAM" id="MobiDB-lite"/>
    </source>
</evidence>
<name>A0A2I1I5F1_9ACTO</name>
<feature type="region of interest" description="Disordered" evidence="2">
    <location>
        <begin position="1"/>
        <end position="23"/>
    </location>
</feature>
<dbReference type="Gene3D" id="1.10.10.10">
    <property type="entry name" value="Winged helix-like DNA-binding domain superfamily/Winged helix DNA-binding domain"/>
    <property type="match status" value="1"/>
</dbReference>
<comment type="caution">
    <text evidence="4">The sequence shown here is derived from an EMBL/GenBank/DDBJ whole genome shotgun (WGS) entry which is preliminary data.</text>
</comment>
<dbReference type="SUPFAM" id="SSF53067">
    <property type="entry name" value="Actin-like ATPase domain"/>
    <property type="match status" value="2"/>
</dbReference>
<comment type="similarity">
    <text evidence="1">Belongs to the ROK (NagC/XylR) family.</text>
</comment>
<evidence type="ECO:0000313" key="4">
    <source>
        <dbReference type="EMBL" id="PKY66329.1"/>
    </source>
</evidence>
<evidence type="ECO:0000256" key="1">
    <source>
        <dbReference type="ARBA" id="ARBA00006479"/>
    </source>
</evidence>
<gene>
    <name evidence="4" type="ORF">CYJ25_04970</name>
</gene>
<reference evidence="4 5" key="1">
    <citation type="submission" date="2017-12" db="EMBL/GenBank/DDBJ databases">
        <title>Phylogenetic diversity of female urinary microbiome.</title>
        <authorList>
            <person name="Thomas-White K."/>
            <person name="Wolfe A.J."/>
        </authorList>
    </citation>
    <scope>NUCLEOTIDE SEQUENCE [LARGE SCALE GENOMIC DNA]</scope>
    <source>
        <strain evidence="4 5">UMB0250</strain>
    </source>
</reference>
<dbReference type="Proteomes" id="UP000234545">
    <property type="component" value="Unassembled WGS sequence"/>
</dbReference>
<protein>
    <submittedName>
        <fullName evidence="4">MarR family transcriptional regulator</fullName>
    </submittedName>
</protein>
<dbReference type="GO" id="GO:0003700">
    <property type="term" value="F:DNA-binding transcription factor activity"/>
    <property type="evidence" value="ECO:0007669"/>
    <property type="project" value="InterPro"/>
</dbReference>
<dbReference type="EMBL" id="PKKJ01000004">
    <property type="protein sequence ID" value="PKY66329.1"/>
    <property type="molecule type" value="Genomic_DNA"/>
</dbReference>
<dbReference type="InterPro" id="IPR000600">
    <property type="entry name" value="ROK"/>
</dbReference>
<dbReference type="RefSeq" id="WP_101628091.1">
    <property type="nucleotide sequence ID" value="NZ_PKKJ01000004.1"/>
</dbReference>
<dbReference type="PANTHER" id="PTHR18964:SF149">
    <property type="entry name" value="BIFUNCTIONAL UDP-N-ACETYLGLUCOSAMINE 2-EPIMERASE_N-ACETYLMANNOSAMINE KINASE"/>
    <property type="match status" value="1"/>
</dbReference>
<evidence type="ECO:0000259" key="3">
    <source>
        <dbReference type="Pfam" id="PF12802"/>
    </source>
</evidence>
<sequence length="414" mass="43436">MAAAIRRHTSVSQRAPQRPSERAMAGVKAESLRAMNLSLALRHILAAPGEISRSGISQATGITRATISRLVDELINAGLVLELEPSIGGRGRPANRLTPAPGRAVALGLEVNISALDAVIIDLSGDEIARNRIEGDFANSDHVEVMTSLADMAHALVEEHLPDGAFYLGSGLALPGLVSPDRLALAPNLGWRDIPLEKLLAPLSDLYPAIVANEADLAAFAVAHPLPGVPSGPASFIYVSGEVGIGAGIIVDHRPLSGARGWSGEIGHICTDPSGPLCSCGATGCLEAYLGLRALAERSGLDRHATVEDIRKAAENGSKQAREALEEGGAALGRALSAVINSADIPLVLLGGIVAELSEWLVPAAEKEIETRVLQYAWSQPKLEVIRDSQGLDSRGAAYRILQRLVDDPMAWTA</sequence>
<dbReference type="PANTHER" id="PTHR18964">
    <property type="entry name" value="ROK (REPRESSOR, ORF, KINASE) FAMILY"/>
    <property type="match status" value="1"/>
</dbReference>
<accession>A0A2I1I5F1</accession>